<gene>
    <name evidence="8" type="ORF">HALLA_12580</name>
</gene>
<keyword evidence="3 7" id="KW-0812">Transmembrane</keyword>
<dbReference type="STRING" id="797299.HALLA_12580"/>
<evidence type="ECO:0000256" key="3">
    <source>
        <dbReference type="ARBA" id="ARBA00022692"/>
    </source>
</evidence>
<feature type="region of interest" description="Disordered" evidence="6">
    <location>
        <begin position="268"/>
        <end position="307"/>
    </location>
</feature>
<evidence type="ECO:0000313" key="9">
    <source>
        <dbReference type="Proteomes" id="UP000019024"/>
    </source>
</evidence>
<evidence type="ECO:0000256" key="6">
    <source>
        <dbReference type="SAM" id="MobiDB-lite"/>
    </source>
</evidence>
<feature type="transmembrane region" description="Helical" evidence="7">
    <location>
        <begin position="236"/>
        <end position="259"/>
    </location>
</feature>
<accession>W0JLN0</accession>
<dbReference type="eggNOG" id="arCOG00379">
    <property type="taxonomic scope" value="Archaea"/>
</dbReference>
<keyword evidence="4 7" id="KW-1133">Transmembrane helix</keyword>
<feature type="compositionally biased region" description="Basic and acidic residues" evidence="6">
    <location>
        <begin position="281"/>
        <end position="293"/>
    </location>
</feature>
<keyword evidence="9" id="KW-1185">Reference proteome</keyword>
<dbReference type="InterPro" id="IPR017039">
    <property type="entry name" value="Virul_fac_BrkB"/>
</dbReference>
<evidence type="ECO:0000313" key="8">
    <source>
        <dbReference type="EMBL" id="AHF99498.1"/>
    </source>
</evidence>
<feature type="transmembrane region" description="Helical" evidence="7">
    <location>
        <begin position="86"/>
        <end position="107"/>
    </location>
</feature>
<dbReference type="NCBIfam" id="TIGR00765">
    <property type="entry name" value="yihY_not_rbn"/>
    <property type="match status" value="1"/>
</dbReference>
<evidence type="ECO:0000256" key="5">
    <source>
        <dbReference type="ARBA" id="ARBA00023136"/>
    </source>
</evidence>
<feature type="transmembrane region" description="Helical" evidence="7">
    <location>
        <begin position="169"/>
        <end position="190"/>
    </location>
</feature>
<dbReference type="HOGENOM" id="CLU_045539_1_1_2"/>
<dbReference type="GO" id="GO:0005886">
    <property type="term" value="C:plasma membrane"/>
    <property type="evidence" value="ECO:0007669"/>
    <property type="project" value="UniProtKB-SubCell"/>
</dbReference>
<dbReference type="RefSeq" id="WP_084568949.1">
    <property type="nucleotide sequence ID" value="NZ_CP007055.1"/>
</dbReference>
<evidence type="ECO:0000256" key="1">
    <source>
        <dbReference type="ARBA" id="ARBA00004651"/>
    </source>
</evidence>
<evidence type="ECO:0000256" key="4">
    <source>
        <dbReference type="ARBA" id="ARBA00022989"/>
    </source>
</evidence>
<feature type="transmembrane region" description="Helical" evidence="7">
    <location>
        <begin position="37"/>
        <end position="59"/>
    </location>
</feature>
<dbReference type="eggNOG" id="arCOG04965">
    <property type="taxonomic scope" value="Archaea"/>
</dbReference>
<dbReference type="GeneID" id="25145276"/>
<dbReference type="PANTHER" id="PTHR30213:SF0">
    <property type="entry name" value="UPF0761 MEMBRANE PROTEIN YIHY"/>
    <property type="match status" value="1"/>
</dbReference>
<sequence length="398" mass="42896">MSDTNGETSTARRMREFAGTVVRGISDRNVTFMAGSIAYQAFISLIPLLVLAFFLVSVVGDEGLASQVTQTTQGFLPAAGNELLEGAISGSVATTGGTVIGLVTLLWGSLKIFRGLDTAFSEIYESTGEASFVDQLRDAFVVFFAIGLALLAAAVASVVFAIFPENTLIGVLNPIVLVVGLTLAFVPMYYYFPDVETTVREILPGAVAAAIGWAVLQGLFQVYVSVAAGSESAGPIGAILLLLSWLYFGGLVLLIGAVVNAARSGHLPAADGSAEHGTPVDSRDDDRPQEFDGIHAASGPRPGAERTFERNIARLEREVADLEGQLAMLENDLGAQRSRRYRLEDRAATLEAETERLRSENRDLRRRVERQSRPAWRRTLERLFERATSVNVGVVRRS</sequence>
<protein>
    <submittedName>
        <fullName evidence="8">Ribonuclease BN</fullName>
    </submittedName>
</protein>
<dbReference type="Proteomes" id="UP000019024">
    <property type="component" value="Chromosome"/>
</dbReference>
<dbReference type="AlphaFoldDB" id="W0JLN0"/>
<keyword evidence="5 7" id="KW-0472">Membrane</keyword>
<dbReference type="Pfam" id="PF03631">
    <property type="entry name" value="Virul_fac_BrkB"/>
    <property type="match status" value="1"/>
</dbReference>
<comment type="subcellular location">
    <subcellularLocation>
        <location evidence="1">Cell membrane</location>
        <topology evidence="1">Multi-pass membrane protein</topology>
    </subcellularLocation>
</comment>
<evidence type="ECO:0000256" key="7">
    <source>
        <dbReference type="SAM" id="Phobius"/>
    </source>
</evidence>
<proteinExistence type="predicted"/>
<reference evidence="8 9" key="1">
    <citation type="submission" date="2014-01" db="EMBL/GenBank/DDBJ databases">
        <authorList>
            <consortium name="DOE Joint Genome Institute"/>
            <person name="Anderson I."/>
            <person name="Huntemann M."/>
            <person name="Han J."/>
            <person name="Chen A."/>
            <person name="Kyrpides N."/>
            <person name="Mavromatis K."/>
            <person name="Markowitz V."/>
            <person name="Palaniappan K."/>
            <person name="Ivanova N."/>
            <person name="Schaumberg A."/>
            <person name="Pati A."/>
            <person name="Liolios K."/>
            <person name="Nordberg H.P."/>
            <person name="Cantor M.N."/>
            <person name="Hua S.X."/>
            <person name="Woyke T."/>
        </authorList>
    </citation>
    <scope>NUCLEOTIDE SEQUENCE [LARGE SCALE GENOMIC DNA]</scope>
    <source>
        <strain evidence="8 9">XH-48</strain>
    </source>
</reference>
<dbReference type="EMBL" id="CP007055">
    <property type="protein sequence ID" value="AHF99498.1"/>
    <property type="molecule type" value="Genomic_DNA"/>
</dbReference>
<feature type="transmembrane region" description="Helical" evidence="7">
    <location>
        <begin position="140"/>
        <end position="163"/>
    </location>
</feature>
<keyword evidence="2" id="KW-1003">Cell membrane</keyword>
<dbReference type="PANTHER" id="PTHR30213">
    <property type="entry name" value="INNER MEMBRANE PROTEIN YHJD"/>
    <property type="match status" value="1"/>
</dbReference>
<feature type="transmembrane region" description="Helical" evidence="7">
    <location>
        <begin position="202"/>
        <end position="224"/>
    </location>
</feature>
<dbReference type="KEGG" id="hlr:HALLA_12580"/>
<name>W0JLN0_9EURY</name>
<dbReference type="PATRIC" id="fig|797299.3.peg.1534"/>
<organism evidence="8 9">
    <name type="scientific">Halostagnicola larsenii XH-48</name>
    <dbReference type="NCBI Taxonomy" id="797299"/>
    <lineage>
        <taxon>Archaea</taxon>
        <taxon>Methanobacteriati</taxon>
        <taxon>Methanobacteriota</taxon>
        <taxon>Stenosarchaea group</taxon>
        <taxon>Halobacteria</taxon>
        <taxon>Halobacteriales</taxon>
        <taxon>Natrialbaceae</taxon>
        <taxon>Halostagnicola</taxon>
    </lineage>
</organism>
<evidence type="ECO:0000256" key="2">
    <source>
        <dbReference type="ARBA" id="ARBA00022475"/>
    </source>
</evidence>